<reference evidence="1" key="1">
    <citation type="submission" date="2014-11" db="EMBL/GenBank/DDBJ databases">
        <authorList>
            <person name="Amaro Gonzalez C."/>
        </authorList>
    </citation>
    <scope>NUCLEOTIDE SEQUENCE</scope>
</reference>
<accession>A0A0E9VFW5</accession>
<name>A0A0E9VFW5_ANGAN</name>
<sequence>MLQNWQLVLCYSTDWPPQLAVHFQEAKPNTTVLTRE</sequence>
<dbReference type="AlphaFoldDB" id="A0A0E9VFW5"/>
<proteinExistence type="predicted"/>
<protein>
    <submittedName>
        <fullName evidence="1">Uncharacterized protein</fullName>
    </submittedName>
</protein>
<dbReference type="EMBL" id="GBXM01031686">
    <property type="protein sequence ID" value="JAH76891.1"/>
    <property type="molecule type" value="Transcribed_RNA"/>
</dbReference>
<organism evidence="1">
    <name type="scientific">Anguilla anguilla</name>
    <name type="common">European freshwater eel</name>
    <name type="synonym">Muraena anguilla</name>
    <dbReference type="NCBI Taxonomy" id="7936"/>
    <lineage>
        <taxon>Eukaryota</taxon>
        <taxon>Metazoa</taxon>
        <taxon>Chordata</taxon>
        <taxon>Craniata</taxon>
        <taxon>Vertebrata</taxon>
        <taxon>Euteleostomi</taxon>
        <taxon>Actinopterygii</taxon>
        <taxon>Neopterygii</taxon>
        <taxon>Teleostei</taxon>
        <taxon>Anguilliformes</taxon>
        <taxon>Anguillidae</taxon>
        <taxon>Anguilla</taxon>
    </lineage>
</organism>
<reference evidence="1" key="2">
    <citation type="journal article" date="2015" name="Fish Shellfish Immunol.">
        <title>Early steps in the European eel (Anguilla anguilla)-Vibrio vulnificus interaction in the gills: Role of the RtxA13 toxin.</title>
        <authorList>
            <person name="Callol A."/>
            <person name="Pajuelo D."/>
            <person name="Ebbesson L."/>
            <person name="Teles M."/>
            <person name="MacKenzie S."/>
            <person name="Amaro C."/>
        </authorList>
    </citation>
    <scope>NUCLEOTIDE SEQUENCE</scope>
</reference>
<evidence type="ECO:0000313" key="1">
    <source>
        <dbReference type="EMBL" id="JAH76891.1"/>
    </source>
</evidence>